<dbReference type="Proteomes" id="UP000558488">
    <property type="component" value="Unassembled WGS sequence"/>
</dbReference>
<reference evidence="1 2" key="1">
    <citation type="journal article" date="2020" name="Nature">
        <title>Six reference-quality genomes reveal evolution of bat adaptations.</title>
        <authorList>
            <person name="Jebb D."/>
            <person name="Huang Z."/>
            <person name="Pippel M."/>
            <person name="Hughes G.M."/>
            <person name="Lavrichenko K."/>
            <person name="Devanna P."/>
            <person name="Winkler S."/>
            <person name="Jermiin L.S."/>
            <person name="Skirmuntt E.C."/>
            <person name="Katzourakis A."/>
            <person name="Burkitt-Gray L."/>
            <person name="Ray D.A."/>
            <person name="Sullivan K.A.M."/>
            <person name="Roscito J.G."/>
            <person name="Kirilenko B.M."/>
            <person name="Davalos L.M."/>
            <person name="Corthals A.P."/>
            <person name="Power M.L."/>
            <person name="Jones G."/>
            <person name="Ransome R.D."/>
            <person name="Dechmann D.K.N."/>
            <person name="Locatelli A.G."/>
            <person name="Puechmaille S.J."/>
            <person name="Fedrigo O."/>
            <person name="Jarvis E.D."/>
            <person name="Hiller M."/>
            <person name="Vernes S.C."/>
            <person name="Myers E.W."/>
            <person name="Teeling E.C."/>
        </authorList>
    </citation>
    <scope>NUCLEOTIDE SEQUENCE [LARGE SCALE GENOMIC DNA]</scope>
    <source>
        <strain evidence="1">MPipKuh1</strain>
        <tissue evidence="1">Flight muscle</tissue>
    </source>
</reference>
<dbReference type="AlphaFoldDB" id="A0A7J7UAB0"/>
<name>A0A7J7UAB0_PIPKU</name>
<evidence type="ECO:0000313" key="2">
    <source>
        <dbReference type="Proteomes" id="UP000558488"/>
    </source>
</evidence>
<organism evidence="1 2">
    <name type="scientific">Pipistrellus kuhlii</name>
    <name type="common">Kuhl's pipistrelle</name>
    <dbReference type="NCBI Taxonomy" id="59472"/>
    <lineage>
        <taxon>Eukaryota</taxon>
        <taxon>Metazoa</taxon>
        <taxon>Chordata</taxon>
        <taxon>Craniata</taxon>
        <taxon>Vertebrata</taxon>
        <taxon>Euteleostomi</taxon>
        <taxon>Mammalia</taxon>
        <taxon>Eutheria</taxon>
        <taxon>Laurasiatheria</taxon>
        <taxon>Chiroptera</taxon>
        <taxon>Yangochiroptera</taxon>
        <taxon>Vespertilionidae</taxon>
        <taxon>Pipistrellus</taxon>
    </lineage>
</organism>
<keyword evidence="2" id="KW-1185">Reference proteome</keyword>
<sequence length="194" mass="20447">MNLPSKHLYLDWITGHGGAHAVSMDVHVCAYCRQVCVCMCSRYRCVCVCVRTCVHVHVLILRAGAETPVFAPAAFPHQCLYCGVGSRGKGRGPSSVQLRVLNEGSSVAASAEDICRCLELSQPGPWEGGGLPTVGLGTTLKRLPKLDPLQEVLPGPDSVLLLGTLRGASVVMVGLGAVKAAAPSNFWHLGAVPH</sequence>
<evidence type="ECO:0000313" key="1">
    <source>
        <dbReference type="EMBL" id="KAF6309686.1"/>
    </source>
</evidence>
<protein>
    <submittedName>
        <fullName evidence="1">Uncharacterized protein</fullName>
    </submittedName>
</protein>
<gene>
    <name evidence="1" type="ORF">mPipKuh1_009136</name>
</gene>
<dbReference type="EMBL" id="JACAGB010000021">
    <property type="protein sequence ID" value="KAF6309686.1"/>
    <property type="molecule type" value="Genomic_DNA"/>
</dbReference>
<accession>A0A7J7UAB0</accession>
<proteinExistence type="predicted"/>
<comment type="caution">
    <text evidence="1">The sequence shown here is derived from an EMBL/GenBank/DDBJ whole genome shotgun (WGS) entry which is preliminary data.</text>
</comment>